<evidence type="ECO:0000313" key="8">
    <source>
        <dbReference type="EMBL" id="KYP58752.1"/>
    </source>
</evidence>
<feature type="transmembrane region" description="Helical" evidence="7">
    <location>
        <begin position="229"/>
        <end position="248"/>
    </location>
</feature>
<dbReference type="GO" id="GO:0005337">
    <property type="term" value="F:nucleoside transmembrane transporter activity"/>
    <property type="evidence" value="ECO:0007669"/>
    <property type="project" value="InterPro"/>
</dbReference>
<organism evidence="8 9">
    <name type="scientific">Cajanus cajan</name>
    <name type="common">Pigeon pea</name>
    <name type="synonym">Cajanus indicus</name>
    <dbReference type="NCBI Taxonomy" id="3821"/>
    <lineage>
        <taxon>Eukaryota</taxon>
        <taxon>Viridiplantae</taxon>
        <taxon>Streptophyta</taxon>
        <taxon>Embryophyta</taxon>
        <taxon>Tracheophyta</taxon>
        <taxon>Spermatophyta</taxon>
        <taxon>Magnoliopsida</taxon>
        <taxon>eudicotyledons</taxon>
        <taxon>Gunneridae</taxon>
        <taxon>Pentapetalae</taxon>
        <taxon>rosids</taxon>
        <taxon>fabids</taxon>
        <taxon>Fabales</taxon>
        <taxon>Fabaceae</taxon>
        <taxon>Papilionoideae</taxon>
        <taxon>50 kb inversion clade</taxon>
        <taxon>NPAAA clade</taxon>
        <taxon>indigoferoid/millettioid clade</taxon>
        <taxon>Phaseoleae</taxon>
        <taxon>Cajanus</taxon>
    </lineage>
</organism>
<dbReference type="GO" id="GO:0005886">
    <property type="term" value="C:plasma membrane"/>
    <property type="evidence" value="ECO:0007669"/>
    <property type="project" value="TreeGrafter"/>
</dbReference>
<dbReference type="AlphaFoldDB" id="A0A151SVF6"/>
<dbReference type="Proteomes" id="UP000075243">
    <property type="component" value="Chromosome 10"/>
</dbReference>
<feature type="transmembrane region" description="Helical" evidence="7">
    <location>
        <begin position="260"/>
        <end position="280"/>
    </location>
</feature>
<feature type="transmembrane region" description="Helical" evidence="7">
    <location>
        <begin position="353"/>
        <end position="376"/>
    </location>
</feature>
<dbReference type="OMA" id="DVSMLKI"/>
<feature type="transmembrane region" description="Helical" evidence="7">
    <location>
        <begin position="50"/>
        <end position="69"/>
    </location>
</feature>
<keyword evidence="9" id="KW-1185">Reference proteome</keyword>
<dbReference type="STRING" id="3821.A0A151SVF6"/>
<evidence type="ECO:0000256" key="3">
    <source>
        <dbReference type="ARBA" id="ARBA00022448"/>
    </source>
</evidence>
<feature type="transmembrane region" description="Helical" evidence="7">
    <location>
        <begin position="292"/>
        <end position="311"/>
    </location>
</feature>
<evidence type="ECO:0000256" key="2">
    <source>
        <dbReference type="ARBA" id="ARBA00007965"/>
    </source>
</evidence>
<feature type="transmembrane region" description="Helical" evidence="7">
    <location>
        <begin position="149"/>
        <end position="170"/>
    </location>
</feature>
<dbReference type="InterPro" id="IPR002259">
    <property type="entry name" value="Eqnu_transpt"/>
</dbReference>
<dbReference type="PRINTS" id="PR01130">
    <property type="entry name" value="DERENTRNSPRT"/>
</dbReference>
<evidence type="ECO:0000256" key="5">
    <source>
        <dbReference type="ARBA" id="ARBA00022989"/>
    </source>
</evidence>
<keyword evidence="5 7" id="KW-1133">Transmembrane helix</keyword>
<keyword evidence="3" id="KW-0813">Transport</keyword>
<evidence type="ECO:0000256" key="4">
    <source>
        <dbReference type="ARBA" id="ARBA00022692"/>
    </source>
</evidence>
<protein>
    <submittedName>
        <fullName evidence="8">Equilibrative nucleoside transporter 4</fullName>
    </submittedName>
</protein>
<feature type="transmembrane region" description="Helical" evidence="7">
    <location>
        <begin position="317"/>
        <end position="341"/>
    </location>
</feature>
<keyword evidence="4 7" id="KW-0812">Transmembrane</keyword>
<evidence type="ECO:0000256" key="7">
    <source>
        <dbReference type="SAM" id="Phobius"/>
    </source>
</evidence>
<dbReference type="PANTHER" id="PTHR10332">
    <property type="entry name" value="EQUILIBRATIVE NUCLEOSIDE TRANSPORTER"/>
    <property type="match status" value="1"/>
</dbReference>
<comment type="similarity">
    <text evidence="2">Belongs to the SLC29A/ENT transporter (TC 2.A.57) family.</text>
</comment>
<dbReference type="Pfam" id="PF01733">
    <property type="entry name" value="Nucleoside_tran"/>
    <property type="match status" value="1"/>
</dbReference>
<accession>A0A151SVF6</accession>
<evidence type="ECO:0000256" key="1">
    <source>
        <dbReference type="ARBA" id="ARBA00004141"/>
    </source>
</evidence>
<dbReference type="Gramene" id="C.cajan_13751.t">
    <property type="protein sequence ID" value="C.cajan_13751.t"/>
    <property type="gene ID" value="C.cajan_13751"/>
</dbReference>
<feature type="transmembrane region" description="Helical" evidence="7">
    <location>
        <begin position="75"/>
        <end position="94"/>
    </location>
</feature>
<evidence type="ECO:0000313" key="9">
    <source>
        <dbReference type="Proteomes" id="UP000075243"/>
    </source>
</evidence>
<gene>
    <name evidence="8" type="ORF">KK1_014173</name>
</gene>
<dbReference type="PIRSF" id="PIRSF016379">
    <property type="entry name" value="ENT"/>
    <property type="match status" value="1"/>
</dbReference>
<evidence type="ECO:0000256" key="6">
    <source>
        <dbReference type="ARBA" id="ARBA00023136"/>
    </source>
</evidence>
<feature type="transmembrane region" description="Helical" evidence="7">
    <location>
        <begin position="115"/>
        <end position="137"/>
    </location>
</feature>
<dbReference type="EMBL" id="CM003612">
    <property type="protein sequence ID" value="KYP58752.1"/>
    <property type="molecule type" value="Genomic_DNA"/>
</dbReference>
<name>A0A151SVF6_CAJCA</name>
<comment type="subcellular location">
    <subcellularLocation>
        <location evidence="1">Membrane</location>
        <topology evidence="1">Multi-pass membrane protein</topology>
    </subcellularLocation>
</comment>
<keyword evidence="6 7" id="KW-0472">Membrane</keyword>
<proteinExistence type="inferred from homology"/>
<sequence length="381" mass="41785">MLTIEDYYGYLFPKYHPSRVLTLVYQPFAVGTLAILTYNEAKLNTRTRNLFGYILFFISTLLVLILNLATSGKGGIGTFIGICALSGAFGVADAHVQGGMVGDLSYMKPEFIQSFLAGLAASGALTSALRLITKAAFDNSGDGLRKGAILFFAISTFFELLCVVLYAFIFPKIPIVKYFRSKAASEGSKTVSSDLAAGGIRTLPGEANEYTKDTERKGNKQLLLENIDYALDMFLIYTLTLSIFPGFLSEDTGSHSLGTWYALVLIAMYNVWDLIGRYIPLLKCLKLESRKLITIAILSRFLLVPAFYFTAKYGDQGWMIMLTSFLGLSNGYLTVCVLTSAPKGYKGPEQNALGNLLVLFLLGGIFAGVTLDWLWLIGKGW</sequence>
<dbReference type="SUPFAM" id="SSF103473">
    <property type="entry name" value="MFS general substrate transporter"/>
    <property type="match status" value="1"/>
</dbReference>
<reference evidence="8 9" key="1">
    <citation type="journal article" date="2012" name="Nat. Biotechnol.">
        <title>Draft genome sequence of pigeonpea (Cajanus cajan), an orphan legume crop of resource-poor farmers.</title>
        <authorList>
            <person name="Varshney R.K."/>
            <person name="Chen W."/>
            <person name="Li Y."/>
            <person name="Bharti A.K."/>
            <person name="Saxena R.K."/>
            <person name="Schlueter J.A."/>
            <person name="Donoghue M.T."/>
            <person name="Azam S."/>
            <person name="Fan G."/>
            <person name="Whaley A.M."/>
            <person name="Farmer A.D."/>
            <person name="Sheridan J."/>
            <person name="Iwata A."/>
            <person name="Tuteja R."/>
            <person name="Penmetsa R.V."/>
            <person name="Wu W."/>
            <person name="Upadhyaya H.D."/>
            <person name="Yang S.P."/>
            <person name="Shah T."/>
            <person name="Saxena K.B."/>
            <person name="Michael T."/>
            <person name="McCombie W.R."/>
            <person name="Yang B."/>
            <person name="Zhang G."/>
            <person name="Yang H."/>
            <person name="Wang J."/>
            <person name="Spillane C."/>
            <person name="Cook D.R."/>
            <person name="May G.D."/>
            <person name="Xu X."/>
            <person name="Jackson S.A."/>
        </authorList>
    </citation>
    <scope>NUCLEOTIDE SEQUENCE [LARGE SCALE GENOMIC DNA]</scope>
    <source>
        <strain evidence="9">cv. Asha</strain>
    </source>
</reference>
<dbReference type="InterPro" id="IPR036259">
    <property type="entry name" value="MFS_trans_sf"/>
</dbReference>
<feature type="transmembrane region" description="Helical" evidence="7">
    <location>
        <begin position="20"/>
        <end position="38"/>
    </location>
</feature>
<dbReference type="PANTHER" id="PTHR10332:SF30">
    <property type="entry name" value="EQUILIBRATIVE NUCLEOTIDE TRANSPORTER 2"/>
    <property type="match status" value="1"/>
</dbReference>